<evidence type="ECO:0000313" key="4">
    <source>
        <dbReference type="Proteomes" id="UP000231932"/>
    </source>
</evidence>
<dbReference type="AlphaFoldDB" id="A0A2K8N7I4"/>
<protein>
    <recommendedName>
        <fullName evidence="1">DUF6385 domain-containing protein</fullName>
    </recommendedName>
</protein>
<reference evidence="3 5" key="3">
    <citation type="submission" date="2020-04" db="EMBL/GenBank/DDBJ databases">
        <authorList>
            <person name="Hogendoorn C."/>
        </authorList>
    </citation>
    <scope>NUCLEOTIDE SEQUENCE [LARGE SCALE GENOMIC DNA]</scope>
    <source>
        <strain evidence="3">COOX1</strain>
    </source>
</reference>
<reference evidence="2" key="2">
    <citation type="journal article" date="2018" name="Genome Announc.">
        <title>Complete Genome Sequence of Kyrpidia sp. Strain EA-1, a Thermophilic Knallgas Bacterium, Isolated from the Azores.</title>
        <authorList>
            <person name="Reiner J.E."/>
            <person name="Lapp C.J."/>
            <person name="Bunk B."/>
            <person name="Sproer C."/>
            <person name="Overmann J."/>
            <person name="Gescher J."/>
        </authorList>
    </citation>
    <scope>NUCLEOTIDE SEQUENCE</scope>
    <source>
        <strain evidence="2">EA-1</strain>
    </source>
</reference>
<dbReference type="Proteomes" id="UP000231932">
    <property type="component" value="Chromosome"/>
</dbReference>
<feature type="domain" description="DUF6385" evidence="1">
    <location>
        <begin position="26"/>
        <end position="102"/>
    </location>
</feature>
<dbReference type="KEGG" id="kyr:CVV65_10210"/>
<evidence type="ECO:0000259" key="1">
    <source>
        <dbReference type="Pfam" id="PF19912"/>
    </source>
</evidence>
<keyword evidence="4" id="KW-1185">Reference proteome</keyword>
<dbReference type="RefSeq" id="WP_100668041.1">
    <property type="nucleotide sequence ID" value="NZ_CP024955.1"/>
</dbReference>
<dbReference type="Pfam" id="PF19912">
    <property type="entry name" value="DUF6385"/>
    <property type="match status" value="1"/>
</dbReference>
<evidence type="ECO:0000313" key="3">
    <source>
        <dbReference type="EMBL" id="CAB3393992.1"/>
    </source>
</evidence>
<dbReference type="EMBL" id="LR792683">
    <property type="protein sequence ID" value="CAB3393992.1"/>
    <property type="molecule type" value="Genomic_DNA"/>
</dbReference>
<dbReference type="InterPro" id="IPR045965">
    <property type="entry name" value="DUF6385"/>
</dbReference>
<accession>A0A2K8N7I4</accession>
<sequence length="102" mass="10970">MFRQSVETYTTSDQLTGSRFIELAGLNIYTFVVINAGTAPATVGVQVSPDQGTLIADGLLENVIPQGAVALVPRLFLRYARVVFQSAEPGRPTDVIIVFNGQ</sequence>
<name>A0A2K8N7I4_9BACL</name>
<dbReference type="OrthoDB" id="1808778at2"/>
<gene>
    <name evidence="3" type="ORF">COOX1_2191</name>
    <name evidence="2" type="ORF">CVV65_10210</name>
</gene>
<dbReference type="EMBL" id="CP024955">
    <property type="protein sequence ID" value="ATY85253.1"/>
    <property type="molecule type" value="Genomic_DNA"/>
</dbReference>
<proteinExistence type="predicted"/>
<organism evidence="2 4">
    <name type="scientific">Kyrpidia spormannii</name>
    <dbReference type="NCBI Taxonomy" id="2055160"/>
    <lineage>
        <taxon>Bacteria</taxon>
        <taxon>Bacillati</taxon>
        <taxon>Bacillota</taxon>
        <taxon>Bacilli</taxon>
        <taxon>Bacillales</taxon>
        <taxon>Alicyclobacillaceae</taxon>
        <taxon>Kyrpidia</taxon>
    </lineage>
</organism>
<evidence type="ECO:0000313" key="5">
    <source>
        <dbReference type="Proteomes" id="UP000502196"/>
    </source>
</evidence>
<dbReference type="Proteomes" id="UP000502196">
    <property type="component" value="Chromosome"/>
</dbReference>
<reference evidence="4" key="1">
    <citation type="submission" date="2017-11" db="EMBL/GenBank/DDBJ databases">
        <title>Complete Genome Sequence of Kyrpidia sp. Strain EA-1, a thermophilic, hydrogen-oxidizing Bacterium, isolated from the Azores.</title>
        <authorList>
            <person name="Reiner J.E."/>
            <person name="Lapp C.J."/>
            <person name="Bunk B."/>
            <person name="Gescher J."/>
        </authorList>
    </citation>
    <scope>NUCLEOTIDE SEQUENCE [LARGE SCALE GENOMIC DNA]</scope>
    <source>
        <strain evidence="4">EA-1</strain>
    </source>
</reference>
<evidence type="ECO:0000313" key="2">
    <source>
        <dbReference type="EMBL" id="ATY85253.1"/>
    </source>
</evidence>